<feature type="transmembrane region" description="Helical" evidence="5">
    <location>
        <begin position="12"/>
        <end position="30"/>
    </location>
</feature>
<keyword evidence="4 5" id="KW-0472">Membrane</keyword>
<dbReference type="EMBL" id="KZ819663">
    <property type="protein sequence ID" value="PWN29316.1"/>
    <property type="molecule type" value="Genomic_DNA"/>
</dbReference>
<evidence type="ECO:0000256" key="3">
    <source>
        <dbReference type="ARBA" id="ARBA00022989"/>
    </source>
</evidence>
<dbReference type="GO" id="GO:0016020">
    <property type="term" value="C:membrane"/>
    <property type="evidence" value="ECO:0007669"/>
    <property type="project" value="UniProtKB-SubCell"/>
</dbReference>
<dbReference type="Pfam" id="PF01124">
    <property type="entry name" value="MAPEG"/>
    <property type="match status" value="1"/>
</dbReference>
<evidence type="ECO:0000313" key="7">
    <source>
        <dbReference type="Proteomes" id="UP000245884"/>
    </source>
</evidence>
<organism evidence="6 7">
    <name type="scientific">Jaminaea rosea</name>
    <dbReference type="NCBI Taxonomy" id="1569628"/>
    <lineage>
        <taxon>Eukaryota</taxon>
        <taxon>Fungi</taxon>
        <taxon>Dikarya</taxon>
        <taxon>Basidiomycota</taxon>
        <taxon>Ustilaginomycotina</taxon>
        <taxon>Exobasidiomycetes</taxon>
        <taxon>Microstromatales</taxon>
        <taxon>Microstromatales incertae sedis</taxon>
        <taxon>Jaminaea</taxon>
    </lineage>
</organism>
<evidence type="ECO:0000256" key="5">
    <source>
        <dbReference type="SAM" id="Phobius"/>
    </source>
</evidence>
<dbReference type="OrthoDB" id="2122304at2759"/>
<dbReference type="Gene3D" id="1.20.120.550">
    <property type="entry name" value="Membrane associated eicosanoid/glutathione metabolism-like domain"/>
    <property type="match status" value="1"/>
</dbReference>
<protein>
    <submittedName>
        <fullName evidence="6">Uncharacterized protein</fullName>
    </submittedName>
</protein>
<dbReference type="RefSeq" id="XP_025363928.1">
    <property type="nucleotide sequence ID" value="XM_025505385.1"/>
</dbReference>
<dbReference type="SUPFAM" id="SSF161084">
    <property type="entry name" value="MAPEG domain-like"/>
    <property type="match status" value="1"/>
</dbReference>
<dbReference type="GeneID" id="37027208"/>
<reference evidence="6 7" key="1">
    <citation type="journal article" date="2018" name="Mol. Biol. Evol.">
        <title>Broad Genomic Sampling Reveals a Smut Pathogenic Ancestry of the Fungal Clade Ustilaginomycotina.</title>
        <authorList>
            <person name="Kijpornyongpan T."/>
            <person name="Mondo S.J."/>
            <person name="Barry K."/>
            <person name="Sandor L."/>
            <person name="Lee J."/>
            <person name="Lipzen A."/>
            <person name="Pangilinan J."/>
            <person name="LaButti K."/>
            <person name="Hainaut M."/>
            <person name="Henrissat B."/>
            <person name="Grigoriev I.V."/>
            <person name="Spatafora J.W."/>
            <person name="Aime M.C."/>
        </authorList>
    </citation>
    <scope>NUCLEOTIDE SEQUENCE [LARGE SCALE GENOMIC DNA]</scope>
    <source>
        <strain evidence="6 7">MCA 5214</strain>
    </source>
</reference>
<dbReference type="InterPro" id="IPR023352">
    <property type="entry name" value="MAPEG-like_dom_sf"/>
</dbReference>
<sequence length="160" mass="17780">MDFLTSPKATNLSLYSLPGVLLLAAIPHWWSIHQCMTKNVNGGWKNQNPRSFVASLNFKSASGKKLSELEKKVLRAQAAQQNGFEWFGFWAAAVLAGNLAHLPHDELNRMTVVYLVSRVLYNFAYVLLDGFAPSLIRTAVFQVSIIAGLRLIFMAGNRLA</sequence>
<dbReference type="PANTHER" id="PTHR35371:SF1">
    <property type="entry name" value="BLR7753 PROTEIN"/>
    <property type="match status" value="1"/>
</dbReference>
<keyword evidence="2 5" id="KW-0812">Transmembrane</keyword>
<accession>A0A316UVI3</accession>
<keyword evidence="3 5" id="KW-1133">Transmembrane helix</keyword>
<comment type="subcellular location">
    <subcellularLocation>
        <location evidence="1">Membrane</location>
    </subcellularLocation>
</comment>
<evidence type="ECO:0000256" key="4">
    <source>
        <dbReference type="ARBA" id="ARBA00023136"/>
    </source>
</evidence>
<evidence type="ECO:0000256" key="2">
    <source>
        <dbReference type="ARBA" id="ARBA00022692"/>
    </source>
</evidence>
<proteinExistence type="predicted"/>
<dbReference type="AlphaFoldDB" id="A0A316UVI3"/>
<evidence type="ECO:0000313" key="6">
    <source>
        <dbReference type="EMBL" id="PWN29316.1"/>
    </source>
</evidence>
<dbReference type="InterPro" id="IPR001129">
    <property type="entry name" value="Membr-assoc_MAPEG"/>
</dbReference>
<evidence type="ECO:0000256" key="1">
    <source>
        <dbReference type="ARBA" id="ARBA00004370"/>
    </source>
</evidence>
<gene>
    <name evidence="6" type="ORF">BDZ90DRAFT_230205</name>
</gene>
<keyword evidence="7" id="KW-1185">Reference proteome</keyword>
<name>A0A316UVI3_9BASI</name>
<dbReference type="PANTHER" id="PTHR35371">
    <property type="entry name" value="INNER MEMBRANE PROTEIN"/>
    <property type="match status" value="1"/>
</dbReference>
<dbReference type="Proteomes" id="UP000245884">
    <property type="component" value="Unassembled WGS sequence"/>
</dbReference>